<dbReference type="EMBL" id="DS547159">
    <property type="protein sequence ID" value="EDQ99779.1"/>
    <property type="molecule type" value="Genomic_DNA"/>
</dbReference>
<dbReference type="HOGENOM" id="CLU_1441283_0_0_1"/>
<dbReference type="AlphaFoldDB" id="B0E085"/>
<dbReference type="InParanoid" id="B0E085"/>
<dbReference type="GeneID" id="6085216"/>
<evidence type="ECO:0000313" key="2">
    <source>
        <dbReference type="Proteomes" id="UP000001194"/>
    </source>
</evidence>
<protein>
    <submittedName>
        <fullName evidence="1">Predicted protein</fullName>
    </submittedName>
</protein>
<organism evidence="2">
    <name type="scientific">Laccaria bicolor (strain S238N-H82 / ATCC MYA-4686)</name>
    <name type="common">Bicoloured deceiver</name>
    <name type="synonym">Laccaria laccata var. bicolor</name>
    <dbReference type="NCBI Taxonomy" id="486041"/>
    <lineage>
        <taxon>Eukaryota</taxon>
        <taxon>Fungi</taxon>
        <taxon>Dikarya</taxon>
        <taxon>Basidiomycota</taxon>
        <taxon>Agaricomycotina</taxon>
        <taxon>Agaricomycetes</taxon>
        <taxon>Agaricomycetidae</taxon>
        <taxon>Agaricales</taxon>
        <taxon>Agaricineae</taxon>
        <taxon>Hydnangiaceae</taxon>
        <taxon>Laccaria</taxon>
    </lineage>
</organism>
<accession>B0E085</accession>
<gene>
    <name evidence="1" type="ORF">LACBIDRAFT_334767</name>
</gene>
<name>B0E085_LACBS</name>
<keyword evidence="2" id="KW-1185">Reference proteome</keyword>
<proteinExistence type="predicted"/>
<evidence type="ECO:0000313" key="1">
    <source>
        <dbReference type="EMBL" id="EDQ99779.1"/>
    </source>
</evidence>
<dbReference type="KEGG" id="lbc:LACBIDRAFT_334767"/>
<sequence>MQHILTYLPNPQSGIQIPEPPWTQRNPAYGFSEVMGWRGWEKRKLDLGRRGISENLVIMKNAGFYDHFWVQNLWVLPTKGYGLWVITDLWVMVCKSLPTNLVDPKWHGISGVMGYQKHGLRGFQLYMEGYSHAWLRMSAPASSLVFKGSVQSGFLPRKRATVDRNWSRTDPDIEGTEPNHLGPVFCGP</sequence>
<dbReference type="Proteomes" id="UP000001194">
    <property type="component" value="Unassembled WGS sequence"/>
</dbReference>
<reference evidence="1 2" key="1">
    <citation type="journal article" date="2008" name="Nature">
        <title>The genome of Laccaria bicolor provides insights into mycorrhizal symbiosis.</title>
        <authorList>
            <person name="Martin F."/>
            <person name="Aerts A."/>
            <person name="Ahren D."/>
            <person name="Brun A."/>
            <person name="Danchin E.G.J."/>
            <person name="Duchaussoy F."/>
            <person name="Gibon J."/>
            <person name="Kohler A."/>
            <person name="Lindquist E."/>
            <person name="Pereda V."/>
            <person name="Salamov A."/>
            <person name="Shapiro H.J."/>
            <person name="Wuyts J."/>
            <person name="Blaudez D."/>
            <person name="Buee M."/>
            <person name="Brokstein P."/>
            <person name="Canbaeck B."/>
            <person name="Cohen D."/>
            <person name="Courty P.E."/>
            <person name="Coutinho P.M."/>
            <person name="Delaruelle C."/>
            <person name="Detter J.C."/>
            <person name="Deveau A."/>
            <person name="DiFazio S."/>
            <person name="Duplessis S."/>
            <person name="Fraissinet-Tachet L."/>
            <person name="Lucic E."/>
            <person name="Frey-Klett P."/>
            <person name="Fourrey C."/>
            <person name="Feussner I."/>
            <person name="Gay G."/>
            <person name="Grimwood J."/>
            <person name="Hoegger P.J."/>
            <person name="Jain P."/>
            <person name="Kilaru S."/>
            <person name="Labbe J."/>
            <person name="Lin Y.C."/>
            <person name="Legue V."/>
            <person name="Le Tacon F."/>
            <person name="Marmeisse R."/>
            <person name="Melayah D."/>
            <person name="Montanini B."/>
            <person name="Muratet M."/>
            <person name="Nehls U."/>
            <person name="Niculita-Hirzel H."/>
            <person name="Oudot-Le Secq M.P."/>
            <person name="Peter M."/>
            <person name="Quesneville H."/>
            <person name="Rajashekar B."/>
            <person name="Reich M."/>
            <person name="Rouhier N."/>
            <person name="Schmutz J."/>
            <person name="Yin T."/>
            <person name="Chalot M."/>
            <person name="Henrissat B."/>
            <person name="Kuees U."/>
            <person name="Lucas S."/>
            <person name="Van de Peer Y."/>
            <person name="Podila G.K."/>
            <person name="Polle A."/>
            <person name="Pukkila P.J."/>
            <person name="Richardson P.M."/>
            <person name="Rouze P."/>
            <person name="Sanders I.R."/>
            <person name="Stajich J.E."/>
            <person name="Tunlid A."/>
            <person name="Tuskan G."/>
            <person name="Grigoriev I.V."/>
        </authorList>
    </citation>
    <scope>NUCLEOTIDE SEQUENCE [LARGE SCALE GENOMIC DNA]</scope>
    <source>
        <strain evidence="2">S238N-H82 / ATCC MYA-4686</strain>
    </source>
</reference>
<dbReference type="OrthoDB" id="3081444at2759"/>
<dbReference type="RefSeq" id="XP_001889615.1">
    <property type="nucleotide sequence ID" value="XM_001889580.1"/>
</dbReference>